<evidence type="ECO:0000313" key="1">
    <source>
        <dbReference type="EMBL" id="MFG1704336.1"/>
    </source>
</evidence>
<organism evidence="1 2">
    <name type="scientific">Nonomuraea marmarensis</name>
    <dbReference type="NCBI Taxonomy" id="3351344"/>
    <lineage>
        <taxon>Bacteria</taxon>
        <taxon>Bacillati</taxon>
        <taxon>Actinomycetota</taxon>
        <taxon>Actinomycetes</taxon>
        <taxon>Streptosporangiales</taxon>
        <taxon>Streptosporangiaceae</taxon>
        <taxon>Nonomuraea</taxon>
    </lineage>
</organism>
<accession>A0ABW7ACU6</accession>
<keyword evidence="2" id="KW-1185">Reference proteome</keyword>
<dbReference type="Proteomes" id="UP001603978">
    <property type="component" value="Unassembled WGS sequence"/>
</dbReference>
<gene>
    <name evidence="1" type="ORF">ACFLIM_14185</name>
</gene>
<evidence type="ECO:0008006" key="3">
    <source>
        <dbReference type="Google" id="ProtNLM"/>
    </source>
</evidence>
<proteinExistence type="predicted"/>
<name>A0ABW7ACU6_9ACTN</name>
<evidence type="ECO:0000313" key="2">
    <source>
        <dbReference type="Proteomes" id="UP001603978"/>
    </source>
</evidence>
<dbReference type="EMBL" id="JBICRM010000007">
    <property type="protein sequence ID" value="MFG1704336.1"/>
    <property type="molecule type" value="Genomic_DNA"/>
</dbReference>
<sequence length="123" mass="13769">MPDLGDRVQIDWTSIRGLATLFDKIGDDVEALRRSSTSMGTTSSLVGDDEDGRAFAEWYEDGYDSLTKAMALIADKNFAWAANLRDFDKLWDFLEQRIINTLPVIPDIPEPPIPQAPPRREGA</sequence>
<dbReference type="RefSeq" id="WP_393165275.1">
    <property type="nucleotide sequence ID" value="NZ_JBICRM010000007.1"/>
</dbReference>
<comment type="caution">
    <text evidence="1">The sequence shown here is derived from an EMBL/GenBank/DDBJ whole genome shotgun (WGS) entry which is preliminary data.</text>
</comment>
<reference evidence="1 2" key="1">
    <citation type="submission" date="2024-10" db="EMBL/GenBank/DDBJ databases">
        <authorList>
            <person name="Topkara A.R."/>
            <person name="Saygin H."/>
        </authorList>
    </citation>
    <scope>NUCLEOTIDE SEQUENCE [LARGE SCALE GENOMIC DNA]</scope>
    <source>
        <strain evidence="1 2">M3C6</strain>
    </source>
</reference>
<protein>
    <recommendedName>
        <fullName evidence="3">Excreted virulence factor EspC, type VII ESX diderm</fullName>
    </recommendedName>
</protein>